<dbReference type="Proteomes" id="UP000195521">
    <property type="component" value="Unassembled WGS sequence"/>
</dbReference>
<dbReference type="AlphaFoldDB" id="A0A1Y1JLA6"/>
<evidence type="ECO:0000313" key="2">
    <source>
        <dbReference type="EMBL" id="GAW81997.1"/>
    </source>
</evidence>
<accession>A0A1Y1JLA6</accession>
<feature type="chain" id="PRO_5012282130" evidence="1">
    <location>
        <begin position="24"/>
        <end position="306"/>
    </location>
</feature>
<proteinExistence type="predicted"/>
<dbReference type="OMA" id="GNPQIME"/>
<organism evidence="2 3">
    <name type="scientific">Plasmodium gonderi</name>
    <dbReference type="NCBI Taxonomy" id="77519"/>
    <lineage>
        <taxon>Eukaryota</taxon>
        <taxon>Sar</taxon>
        <taxon>Alveolata</taxon>
        <taxon>Apicomplexa</taxon>
        <taxon>Aconoidasida</taxon>
        <taxon>Haemosporida</taxon>
        <taxon>Plasmodiidae</taxon>
        <taxon>Plasmodium</taxon>
        <taxon>Plasmodium (Plasmodium)</taxon>
    </lineage>
</organism>
<name>A0A1Y1JLA6_PLAGO</name>
<dbReference type="RefSeq" id="XP_028544586.1">
    <property type="nucleotide sequence ID" value="XM_028688785.1"/>
</dbReference>
<sequence>MWKIIPCCFFIAWCSIFLRVSRCKKILFLDLLNGGNIMFKKKVHINKRPLNNREYFSNHPLHVNRNAEQTITKNDETSYTTNDDRDENILQHYIYTLSHLTIFDIDREKNIPLNIALLLKACLASHNYIKNVEIFTSDVQNKEVCSFIYENRKNFETFFNLHIMKYVEFFETPKIMETLKSYIDDKKVYEKELEIFRRINTNTKLRKDILQDILFECTRLNKIIQYSLAINKLDLFSYPVMFKLFAYFKNNDIYYYIFINNINKIKYYYETKNIKEEDKKNIYKIVDSYLYIFDRMNATYQGSDVS</sequence>
<feature type="signal peptide" evidence="1">
    <location>
        <begin position="1"/>
        <end position="23"/>
    </location>
</feature>
<keyword evidence="1" id="KW-0732">Signal</keyword>
<dbReference type="OrthoDB" id="374862at2759"/>
<protein>
    <submittedName>
        <fullName evidence="2">Liver merozoite formation protein</fullName>
    </submittedName>
</protein>
<dbReference type="EMBL" id="BDQF01000012">
    <property type="protein sequence ID" value="GAW81997.1"/>
    <property type="molecule type" value="Genomic_DNA"/>
</dbReference>
<dbReference type="GeneID" id="39748729"/>
<keyword evidence="3" id="KW-1185">Reference proteome</keyword>
<evidence type="ECO:0000256" key="1">
    <source>
        <dbReference type="SAM" id="SignalP"/>
    </source>
</evidence>
<comment type="caution">
    <text evidence="2">The sequence shown here is derived from an EMBL/GenBank/DDBJ whole genome shotgun (WGS) entry which is preliminary data.</text>
</comment>
<gene>
    <name evidence="2" type="ORF">PGO_114510</name>
</gene>
<reference evidence="3" key="1">
    <citation type="submission" date="2017-04" db="EMBL/GenBank/DDBJ databases">
        <title>Plasmodium gonderi genome.</title>
        <authorList>
            <person name="Arisue N."/>
            <person name="Honma H."/>
            <person name="Kawai S."/>
            <person name="Tougan T."/>
            <person name="Tanabe K."/>
            <person name="Horii T."/>
        </authorList>
    </citation>
    <scope>NUCLEOTIDE SEQUENCE [LARGE SCALE GENOMIC DNA]</scope>
    <source>
        <strain evidence="3">ATCC 30045</strain>
    </source>
</reference>
<evidence type="ECO:0000313" key="3">
    <source>
        <dbReference type="Proteomes" id="UP000195521"/>
    </source>
</evidence>
<keyword evidence="2" id="KW-0477">Merozoite</keyword>